<proteinExistence type="predicted"/>
<comment type="subcellular location">
    <subcellularLocation>
        <location evidence="2">Membrane</location>
        <topology evidence="2">Multi-pass membrane protein</topology>
    </subcellularLocation>
</comment>
<dbReference type="FunFam" id="1.20.120.1770:FF:000001">
    <property type="entry name" value="Cytochrome b reductase 1"/>
    <property type="match status" value="1"/>
</dbReference>
<evidence type="ECO:0000256" key="1">
    <source>
        <dbReference type="ARBA" id="ARBA00001970"/>
    </source>
</evidence>
<keyword evidence="9" id="KW-0408">Iron</keyword>
<reference evidence="14" key="2">
    <citation type="journal article" date="2015" name="Gigascience">
        <title>Reconstructing a comprehensive transcriptome assembly of a white-pupal translocated strain of the pest fruit fly Bactrocera cucurbitae.</title>
        <authorList>
            <person name="Sim S.B."/>
            <person name="Calla B."/>
            <person name="Hall B."/>
            <person name="DeRego T."/>
            <person name="Geib S.M."/>
        </authorList>
    </citation>
    <scope>NUCLEOTIDE SEQUENCE</scope>
</reference>
<feature type="transmembrane region" description="Helical" evidence="12">
    <location>
        <begin position="186"/>
        <end position="207"/>
    </location>
</feature>
<reference evidence="14" key="1">
    <citation type="submission" date="2014-11" db="EMBL/GenBank/DDBJ databases">
        <authorList>
            <person name="Geib S."/>
        </authorList>
    </citation>
    <scope>NUCLEOTIDE SEQUENCE</scope>
</reference>
<feature type="domain" description="Cytochrome b561" evidence="13">
    <location>
        <begin position="118"/>
        <end position="322"/>
    </location>
</feature>
<dbReference type="InterPro" id="IPR006593">
    <property type="entry name" value="Cyt_b561/ferric_Rdtase_TM"/>
</dbReference>
<evidence type="ECO:0000256" key="6">
    <source>
        <dbReference type="ARBA" id="ARBA00022723"/>
    </source>
</evidence>
<dbReference type="PROSITE" id="PS50939">
    <property type="entry name" value="CYTOCHROME_B561"/>
    <property type="match status" value="1"/>
</dbReference>
<dbReference type="SMART" id="SM00665">
    <property type="entry name" value="B561"/>
    <property type="match status" value="1"/>
</dbReference>
<keyword evidence="6" id="KW-0479">Metal-binding</keyword>
<evidence type="ECO:0000256" key="8">
    <source>
        <dbReference type="ARBA" id="ARBA00022989"/>
    </source>
</evidence>
<keyword evidence="7" id="KW-0249">Electron transport</keyword>
<evidence type="ECO:0000256" key="2">
    <source>
        <dbReference type="ARBA" id="ARBA00004141"/>
    </source>
</evidence>
<dbReference type="GO" id="GO:0016020">
    <property type="term" value="C:membrane"/>
    <property type="evidence" value="ECO:0007669"/>
    <property type="project" value="UniProtKB-SubCell"/>
</dbReference>
<dbReference type="EMBL" id="GBXI01001851">
    <property type="protein sequence ID" value="JAD12441.1"/>
    <property type="molecule type" value="Transcribed_RNA"/>
</dbReference>
<evidence type="ECO:0000313" key="14">
    <source>
        <dbReference type="EMBL" id="JAD12441.1"/>
    </source>
</evidence>
<evidence type="ECO:0000256" key="7">
    <source>
        <dbReference type="ARBA" id="ARBA00022982"/>
    </source>
</evidence>
<dbReference type="PANTHER" id="PTHR10106:SF0">
    <property type="entry name" value="LD36721P"/>
    <property type="match status" value="1"/>
</dbReference>
<evidence type="ECO:0000256" key="11">
    <source>
        <dbReference type="SAM" id="MobiDB-lite"/>
    </source>
</evidence>
<dbReference type="AlphaFoldDB" id="A0A0A1XN52"/>
<keyword evidence="8 12" id="KW-1133">Transmembrane helix</keyword>
<dbReference type="Gene3D" id="1.20.120.1770">
    <property type="match status" value="1"/>
</dbReference>
<feature type="transmembrane region" description="Helical" evidence="12">
    <location>
        <begin position="156"/>
        <end position="174"/>
    </location>
</feature>
<feature type="region of interest" description="Disordered" evidence="11">
    <location>
        <begin position="68"/>
        <end position="88"/>
    </location>
</feature>
<evidence type="ECO:0000259" key="13">
    <source>
        <dbReference type="PROSITE" id="PS50939"/>
    </source>
</evidence>
<evidence type="ECO:0000256" key="4">
    <source>
        <dbReference type="ARBA" id="ARBA00022617"/>
    </source>
</evidence>
<feature type="transmembrane region" description="Helical" evidence="12">
    <location>
        <begin position="302"/>
        <end position="321"/>
    </location>
</feature>
<dbReference type="CDD" id="cd08764">
    <property type="entry name" value="Cyt_b561_CG1275_like"/>
    <property type="match status" value="1"/>
</dbReference>
<keyword evidence="3" id="KW-0813">Transport</keyword>
<comment type="cofactor">
    <cofactor evidence="1">
        <name>heme b</name>
        <dbReference type="ChEBI" id="CHEBI:60344"/>
    </cofactor>
</comment>
<dbReference type="GeneID" id="105211020"/>
<evidence type="ECO:0000256" key="12">
    <source>
        <dbReference type="SAM" id="Phobius"/>
    </source>
</evidence>
<dbReference type="InterPro" id="IPR043205">
    <property type="entry name" value="CYB561/CYBRD1-like"/>
</dbReference>
<evidence type="ECO:0000256" key="5">
    <source>
        <dbReference type="ARBA" id="ARBA00022692"/>
    </source>
</evidence>
<sequence length="343" mass="37069">MPSENDKDIEIGNKVENVVAVASDNVDSATPVAVAPTAVVVVAVKPVAEQSVEATTNGNTVTAPTATVNKEQEQEQQQQQPKQETGGLQANIEPMQQSNAGKMDEDATLTNFKVLYVVTQLCGLTMIILVGCWVGIHFGGVGGTDNPKLEFNWHPLFMTIGLLFLYGNSILVYRGFRNVRKKTLKLAHAGIHLTAFVLTVIALITVFDSHNLANPPIPNMYSLHSWMGMGAVIVFGLQYVAGFTAYLAPGWREALKVAYMPLHIYFGLFGFVLAIASALMGITEKAIFAIPDYSSFSSAGVMANTIGCFYVIFGALVVYLVTEGSYKRKPIPEDTVLLTGVNE</sequence>
<evidence type="ECO:0000256" key="10">
    <source>
        <dbReference type="ARBA" id="ARBA00023136"/>
    </source>
</evidence>
<dbReference type="Pfam" id="PF03188">
    <property type="entry name" value="Cytochrom_B561"/>
    <property type="match status" value="1"/>
</dbReference>
<keyword evidence="10 12" id="KW-0472">Membrane</keyword>
<gene>
    <name evidence="14" type="primary">cybrd1_0</name>
    <name evidence="14" type="ORF">g.42727</name>
</gene>
<protein>
    <submittedName>
        <fullName evidence="14">Cytochrome b reductase 1</fullName>
    </submittedName>
</protein>
<dbReference type="PANTHER" id="PTHR10106">
    <property type="entry name" value="CYTOCHROME B561-RELATED"/>
    <property type="match status" value="1"/>
</dbReference>
<feature type="compositionally biased region" description="Low complexity" evidence="11">
    <location>
        <begin position="75"/>
        <end position="84"/>
    </location>
</feature>
<accession>A0A0A1XN52</accession>
<feature type="transmembrane region" description="Helical" evidence="12">
    <location>
        <begin position="260"/>
        <end position="282"/>
    </location>
</feature>
<evidence type="ECO:0000256" key="3">
    <source>
        <dbReference type="ARBA" id="ARBA00022448"/>
    </source>
</evidence>
<name>A0A0A1XN52_ZEUCU</name>
<keyword evidence="5 12" id="KW-0812">Transmembrane</keyword>
<dbReference type="OrthoDB" id="907479at2759"/>
<evidence type="ECO:0000256" key="9">
    <source>
        <dbReference type="ARBA" id="ARBA00023004"/>
    </source>
</evidence>
<feature type="transmembrane region" description="Helical" evidence="12">
    <location>
        <begin position="227"/>
        <end position="248"/>
    </location>
</feature>
<dbReference type="GO" id="GO:0016491">
    <property type="term" value="F:oxidoreductase activity"/>
    <property type="evidence" value="ECO:0007669"/>
    <property type="project" value="InterPro"/>
</dbReference>
<feature type="transmembrane region" description="Helical" evidence="12">
    <location>
        <begin position="114"/>
        <end position="136"/>
    </location>
</feature>
<keyword evidence="4" id="KW-0349">Heme</keyword>
<dbReference type="GO" id="GO:0046872">
    <property type="term" value="F:metal ion binding"/>
    <property type="evidence" value="ECO:0007669"/>
    <property type="project" value="UniProtKB-KW"/>
</dbReference>
<organism evidence="14">
    <name type="scientific">Zeugodacus cucurbitae</name>
    <name type="common">Melon fruit fly</name>
    <name type="synonym">Bactrocera cucurbitae</name>
    <dbReference type="NCBI Taxonomy" id="28588"/>
    <lineage>
        <taxon>Eukaryota</taxon>
        <taxon>Metazoa</taxon>
        <taxon>Ecdysozoa</taxon>
        <taxon>Arthropoda</taxon>
        <taxon>Hexapoda</taxon>
        <taxon>Insecta</taxon>
        <taxon>Pterygota</taxon>
        <taxon>Neoptera</taxon>
        <taxon>Endopterygota</taxon>
        <taxon>Diptera</taxon>
        <taxon>Brachycera</taxon>
        <taxon>Muscomorpha</taxon>
        <taxon>Tephritoidea</taxon>
        <taxon>Tephritidae</taxon>
        <taxon>Zeugodacus</taxon>
        <taxon>Zeugodacus</taxon>
    </lineage>
</organism>